<dbReference type="SUPFAM" id="SSF46565">
    <property type="entry name" value="Chaperone J-domain"/>
    <property type="match status" value="1"/>
</dbReference>
<keyword evidence="5" id="KW-1185">Reference proteome</keyword>
<evidence type="ECO:0000259" key="2">
    <source>
        <dbReference type="PROSITE" id="PS50076"/>
    </source>
</evidence>
<proteinExistence type="predicted"/>
<dbReference type="OrthoDB" id="566614at2759"/>
<protein>
    <recommendedName>
        <fullName evidence="6">J domain-containing protein</fullName>
    </recommendedName>
</protein>
<evidence type="ECO:0000259" key="3">
    <source>
        <dbReference type="PROSITE" id="PS51379"/>
    </source>
</evidence>
<name>C1EHA7_MICCC</name>
<dbReference type="Proteomes" id="UP000002009">
    <property type="component" value="Chromosome 14"/>
</dbReference>
<organism evidence="4 5">
    <name type="scientific">Micromonas commoda (strain RCC299 / NOUM17 / CCMP2709)</name>
    <name type="common">Picoplanktonic green alga</name>
    <dbReference type="NCBI Taxonomy" id="296587"/>
    <lineage>
        <taxon>Eukaryota</taxon>
        <taxon>Viridiplantae</taxon>
        <taxon>Chlorophyta</taxon>
        <taxon>Mamiellophyceae</taxon>
        <taxon>Mamiellales</taxon>
        <taxon>Mamiellaceae</taxon>
        <taxon>Micromonas</taxon>
    </lineage>
</organism>
<dbReference type="CDD" id="cd06257">
    <property type="entry name" value="DnaJ"/>
    <property type="match status" value="1"/>
</dbReference>
<dbReference type="Pfam" id="PF00226">
    <property type="entry name" value="DnaJ"/>
    <property type="match status" value="1"/>
</dbReference>
<dbReference type="Gene3D" id="1.10.287.110">
    <property type="entry name" value="DnaJ domain"/>
    <property type="match status" value="1"/>
</dbReference>
<reference evidence="4 5" key="1">
    <citation type="journal article" date="2009" name="Science">
        <title>Green evolution and dynamic adaptations revealed by genomes of the marine picoeukaryotes Micromonas.</title>
        <authorList>
            <person name="Worden A.Z."/>
            <person name="Lee J.H."/>
            <person name="Mock T."/>
            <person name="Rouze P."/>
            <person name="Simmons M.P."/>
            <person name="Aerts A.L."/>
            <person name="Allen A.E."/>
            <person name="Cuvelier M.L."/>
            <person name="Derelle E."/>
            <person name="Everett M.V."/>
            <person name="Foulon E."/>
            <person name="Grimwood J."/>
            <person name="Gundlach H."/>
            <person name="Henrissat B."/>
            <person name="Napoli C."/>
            <person name="McDonald S.M."/>
            <person name="Parker M.S."/>
            <person name="Rombauts S."/>
            <person name="Salamov A."/>
            <person name="Von Dassow P."/>
            <person name="Badger J.H."/>
            <person name="Coutinho P.M."/>
            <person name="Demir E."/>
            <person name="Dubchak I."/>
            <person name="Gentemann C."/>
            <person name="Eikrem W."/>
            <person name="Gready J.E."/>
            <person name="John U."/>
            <person name="Lanier W."/>
            <person name="Lindquist E.A."/>
            <person name="Lucas S."/>
            <person name="Mayer K.F."/>
            <person name="Moreau H."/>
            <person name="Not F."/>
            <person name="Otillar R."/>
            <person name="Panaud O."/>
            <person name="Pangilinan J."/>
            <person name="Paulsen I."/>
            <person name="Piegu B."/>
            <person name="Poliakov A."/>
            <person name="Robbens S."/>
            <person name="Schmutz J."/>
            <person name="Toulza E."/>
            <person name="Wyss T."/>
            <person name="Zelensky A."/>
            <person name="Zhou K."/>
            <person name="Armbrust E.V."/>
            <person name="Bhattacharya D."/>
            <person name="Goodenough U.W."/>
            <person name="Van de Peer Y."/>
            <person name="Grigoriev I.V."/>
        </authorList>
    </citation>
    <scope>NUCLEOTIDE SEQUENCE [LARGE SCALE GENOMIC DNA]</scope>
    <source>
        <strain evidence="5">RCC299 / NOUM17</strain>
    </source>
</reference>
<evidence type="ECO:0000256" key="1">
    <source>
        <dbReference type="SAM" id="MobiDB-lite"/>
    </source>
</evidence>
<evidence type="ECO:0000313" key="4">
    <source>
        <dbReference type="EMBL" id="ACO67263.1"/>
    </source>
</evidence>
<dbReference type="Pfam" id="PF13370">
    <property type="entry name" value="Fer4_13"/>
    <property type="match status" value="1"/>
</dbReference>
<evidence type="ECO:0000313" key="5">
    <source>
        <dbReference type="Proteomes" id="UP000002009"/>
    </source>
</evidence>
<dbReference type="Gene3D" id="3.30.70.20">
    <property type="match status" value="1"/>
</dbReference>
<feature type="region of interest" description="Disordered" evidence="1">
    <location>
        <begin position="422"/>
        <end position="446"/>
    </location>
</feature>
<dbReference type="InterPro" id="IPR001623">
    <property type="entry name" value="DnaJ_domain"/>
</dbReference>
<dbReference type="PROSITE" id="PS50076">
    <property type="entry name" value="DNAJ_2"/>
    <property type="match status" value="1"/>
</dbReference>
<evidence type="ECO:0008006" key="6">
    <source>
        <dbReference type="Google" id="ProtNLM"/>
    </source>
</evidence>
<dbReference type="PANTHER" id="PTHR45295">
    <property type="entry name" value="CHAPERONE PROTEIN DNAJ C76, CHLOROPLASTIC"/>
    <property type="match status" value="1"/>
</dbReference>
<feature type="domain" description="4Fe-4S ferredoxin-type" evidence="3">
    <location>
        <begin position="229"/>
        <end position="257"/>
    </location>
</feature>
<dbReference type="GeneID" id="8248935"/>
<dbReference type="PANTHER" id="PTHR45295:SF1">
    <property type="entry name" value="CHAPERONE PROTEIN DNAJ C76, CHLOROPLASTIC"/>
    <property type="match status" value="1"/>
</dbReference>
<dbReference type="InterPro" id="IPR036869">
    <property type="entry name" value="J_dom_sf"/>
</dbReference>
<feature type="domain" description="J" evidence="2">
    <location>
        <begin position="125"/>
        <end position="188"/>
    </location>
</feature>
<dbReference type="SUPFAM" id="SSF54862">
    <property type="entry name" value="4Fe-4S ferredoxins"/>
    <property type="match status" value="1"/>
</dbReference>
<dbReference type="AlphaFoldDB" id="C1EHA7"/>
<dbReference type="SMART" id="SM00271">
    <property type="entry name" value="DnaJ"/>
    <property type="match status" value="1"/>
</dbReference>
<accession>C1EHA7</accession>
<dbReference type="InterPro" id="IPR017896">
    <property type="entry name" value="4Fe4S_Fe-S-bd"/>
</dbReference>
<dbReference type="RefSeq" id="XP_002506005.1">
    <property type="nucleotide sequence ID" value="XM_002505959.1"/>
</dbReference>
<gene>
    <name evidence="4" type="ORF">MICPUN_64158</name>
</gene>
<dbReference type="eggNOG" id="KOG0716">
    <property type="taxonomic scope" value="Eukaryota"/>
</dbReference>
<dbReference type="InParanoid" id="C1EHA7"/>
<dbReference type="PROSITE" id="PS51379">
    <property type="entry name" value="4FE4S_FER_2"/>
    <property type="match status" value="1"/>
</dbReference>
<sequence length="446" mass="49566">MASSTSPISASRVSSRASIVGARRIPGARGASTSRACSRGGLITTEAIFGRGRKVESVKVEEQVEQEVEAPPAIEPQIPEPSLKGTELTLSTDESCDDADEYCSYFDFDSDGRLAEPLEAAIPMDYYSLLQLDFEATDKDVKRQYRQLQKWCHPDIAGEAGNDLSIILNEAYDTLMDEKTRRVYDKDLKEMRKQMDLAMELGADFKPYTGQPMSKFVGQDPTERGSNARAVFVNEAACIGCRQCNHSAPKTFMMEDEWGRARAFQQWADSEEDITIAIESCPVDCIYWVKQRNLPILEYAMQRVERVSVGMMNQGSARVGDPFDVANTMIRKGEEERMRVGMDAAGAEAGMASAGKLGSRIRLAWLNLGENVRGRWSAYDEARSSYMASMSFDEDDGSLDDIMEDPCPNDECMIDEGDIEMSPKEAGAKGTPFRNEAAQPKDFDFE</sequence>
<dbReference type="STRING" id="296587.C1EHA7"/>
<dbReference type="KEGG" id="mis:MICPUN_64158"/>
<dbReference type="EMBL" id="CP001332">
    <property type="protein sequence ID" value="ACO67263.1"/>
    <property type="molecule type" value="Genomic_DNA"/>
</dbReference>